<keyword evidence="5" id="KW-1185">Reference proteome</keyword>
<feature type="domain" description="DNA helicase Pif1-like DEAD-box helicase" evidence="3">
    <location>
        <begin position="95"/>
        <end position="177"/>
    </location>
</feature>
<proteinExistence type="inferred from homology"/>
<dbReference type="PANTHER" id="PTHR47642:SF5">
    <property type="entry name" value="ATP-DEPENDENT DNA HELICASE"/>
    <property type="match status" value="1"/>
</dbReference>
<keyword evidence="1" id="KW-0227">DNA damage</keyword>
<keyword evidence="1" id="KW-0234">DNA repair</keyword>
<feature type="domain" description="DNA helicase Pif1-like DEAD-box helicase" evidence="3">
    <location>
        <begin position="505"/>
        <end position="668"/>
    </location>
</feature>
<dbReference type="EC" id="5.6.2.3" evidence="1"/>
<comment type="caution">
    <text evidence="4">The sequence shown here is derived from an EMBL/GenBank/DDBJ whole genome shotgun (WGS) entry which is preliminary data.</text>
</comment>
<comment type="catalytic activity">
    <reaction evidence="1">
        <text>ATP + H2O = ADP + phosphate + H(+)</text>
        <dbReference type="Rhea" id="RHEA:13065"/>
        <dbReference type="ChEBI" id="CHEBI:15377"/>
        <dbReference type="ChEBI" id="CHEBI:15378"/>
        <dbReference type="ChEBI" id="CHEBI:30616"/>
        <dbReference type="ChEBI" id="CHEBI:43474"/>
        <dbReference type="ChEBI" id="CHEBI:456216"/>
        <dbReference type="EC" id="5.6.2.3"/>
    </reaction>
</comment>
<dbReference type="Proteomes" id="UP000383932">
    <property type="component" value="Unassembled WGS sequence"/>
</dbReference>
<dbReference type="CDD" id="cd18809">
    <property type="entry name" value="SF1_C_RecD"/>
    <property type="match status" value="1"/>
</dbReference>
<dbReference type="GO" id="GO:0006281">
    <property type="term" value="P:DNA repair"/>
    <property type="evidence" value="ECO:0007669"/>
    <property type="project" value="UniProtKB-KW"/>
</dbReference>
<dbReference type="EMBL" id="SSOP01000324">
    <property type="protein sequence ID" value="KAB5589056.1"/>
    <property type="molecule type" value="Genomic_DNA"/>
</dbReference>
<evidence type="ECO:0000259" key="3">
    <source>
        <dbReference type="Pfam" id="PF05970"/>
    </source>
</evidence>
<dbReference type="OrthoDB" id="432234at2759"/>
<dbReference type="Pfam" id="PF05970">
    <property type="entry name" value="PIF1"/>
    <property type="match status" value="3"/>
</dbReference>
<feature type="domain" description="DNA helicase Pif1-like DEAD-box helicase" evidence="3">
    <location>
        <begin position="24"/>
        <end position="93"/>
    </location>
</feature>
<name>A0A5N5QCA0_9AGAM</name>
<dbReference type="GO" id="GO:0043139">
    <property type="term" value="F:5'-3' DNA helicase activity"/>
    <property type="evidence" value="ECO:0007669"/>
    <property type="project" value="UniProtKB-EC"/>
</dbReference>
<accession>A0A5N5QCA0</accession>
<dbReference type="GO" id="GO:0000723">
    <property type="term" value="P:telomere maintenance"/>
    <property type="evidence" value="ECO:0007669"/>
    <property type="project" value="InterPro"/>
</dbReference>
<evidence type="ECO:0000256" key="1">
    <source>
        <dbReference type="RuleBase" id="RU363044"/>
    </source>
</evidence>
<dbReference type="SUPFAM" id="SSF52540">
    <property type="entry name" value="P-loop containing nucleoside triphosphate hydrolases"/>
    <property type="match status" value="4"/>
</dbReference>
<keyword evidence="1 4" id="KW-0347">Helicase</keyword>
<dbReference type="InterPro" id="IPR027417">
    <property type="entry name" value="P-loop_NTPase"/>
</dbReference>
<dbReference type="AlphaFoldDB" id="A0A5N5QCA0"/>
<evidence type="ECO:0000256" key="2">
    <source>
        <dbReference type="SAM" id="MobiDB-lite"/>
    </source>
</evidence>
<dbReference type="Gene3D" id="3.40.50.300">
    <property type="entry name" value="P-loop containing nucleotide triphosphate hydrolases"/>
    <property type="match status" value="2"/>
</dbReference>
<dbReference type="PANTHER" id="PTHR47642">
    <property type="entry name" value="ATP-DEPENDENT DNA HELICASE"/>
    <property type="match status" value="1"/>
</dbReference>
<dbReference type="InterPro" id="IPR051055">
    <property type="entry name" value="PIF1_helicase"/>
</dbReference>
<evidence type="ECO:0000313" key="5">
    <source>
        <dbReference type="Proteomes" id="UP000383932"/>
    </source>
</evidence>
<keyword evidence="1" id="KW-0233">DNA recombination</keyword>
<dbReference type="GO" id="GO:0016887">
    <property type="term" value="F:ATP hydrolysis activity"/>
    <property type="evidence" value="ECO:0007669"/>
    <property type="project" value="RHEA"/>
</dbReference>
<dbReference type="CDD" id="cd18037">
    <property type="entry name" value="DEXSc_Pif1_like"/>
    <property type="match status" value="1"/>
</dbReference>
<evidence type="ECO:0000313" key="4">
    <source>
        <dbReference type="EMBL" id="KAB5589056.1"/>
    </source>
</evidence>
<keyword evidence="1" id="KW-0067">ATP-binding</keyword>
<dbReference type="GO" id="GO:0006310">
    <property type="term" value="P:DNA recombination"/>
    <property type="evidence" value="ECO:0007669"/>
    <property type="project" value="UniProtKB-KW"/>
</dbReference>
<comment type="similarity">
    <text evidence="1">Belongs to the helicase family.</text>
</comment>
<keyword evidence="1" id="KW-0378">Hydrolase</keyword>
<comment type="cofactor">
    <cofactor evidence="1">
        <name>Mg(2+)</name>
        <dbReference type="ChEBI" id="CHEBI:18420"/>
    </cofactor>
</comment>
<organism evidence="4 5">
    <name type="scientific">Ceratobasidium theobromae</name>
    <dbReference type="NCBI Taxonomy" id="1582974"/>
    <lineage>
        <taxon>Eukaryota</taxon>
        <taxon>Fungi</taxon>
        <taxon>Dikarya</taxon>
        <taxon>Basidiomycota</taxon>
        <taxon>Agaricomycotina</taxon>
        <taxon>Agaricomycetes</taxon>
        <taxon>Cantharellales</taxon>
        <taxon>Ceratobasidiaceae</taxon>
        <taxon>Ceratobasidium</taxon>
    </lineage>
</organism>
<keyword evidence="1" id="KW-0547">Nucleotide-binding</keyword>
<gene>
    <name evidence="4" type="ORF">CTheo_7498</name>
</gene>
<dbReference type="GO" id="GO:0005524">
    <property type="term" value="F:ATP binding"/>
    <property type="evidence" value="ECO:0007669"/>
    <property type="project" value="UniProtKB-KW"/>
</dbReference>
<sequence length="1038" mass="116062">MQHQGTEYLSKLTPTPDPDAEPPLSEEQRLILQLALKGESLFFTGSAGTGKSFLLRQIISSLKRALGPDHVAVTASTGLASVDIGGEMLHTFAVSMVEAGWFDVFSEIGKVMRGKREPFGGMQLIISGDFFQLPPVPELSYIDAGTPVRFAFQARDWNQAVPNLFRLTKVFRQHQPELIEMLEDMRCGKLTPASEYLLRRLSRPVEYPDGIKPVEIHSSRLLVGATNLCQMESLPRPLMTYQAKDSLAWDLQKRHTGSELGKRILERSAMQTVELRVGAQIMFIKNIPELKIANGTLGKIVDFLTLEEARNSPDVHLIPITPTHGHNSDSFIHGTGRSHSSDSFFGMLENSGMGLTQDRNRGFPWPVVETEGRKWPLAQLDNDVKVLVTPAQFTHENAFGFIEACRVQIPVILAWALTVHKAQGRTLSRVKVNLAEIFAPGQAYLAVSRCTSLEGLEVLNFSPEVMFTHPQVIEWDKSMMAANPESLLSEEQRLILELSLKGQRTGKSFLLRQIISSLRRTLGPDQVAVTASTGLASINIGGETLHAFAGVGLGKQHANILIAKSLHRRNIERWRRTKVLIIDEISMVEAGWFDVLSEIGKVIRGNREPFGGIQLIVSGDFFQLPPVPETSHLDAGIPVRFAFQARDWDRAVPNRFRLTKVFRQHEPELIEMLEDMRCGKLTPASEHLLYRLSRPVEYPDGIKPVEIYPRRLLADAANLRQMECLPRPSITYRAEDRFGWDILRRRITPELGERLLERRAMHTIELRVGAQVMFIRNIPELKIANGSLGKIVDFLTPEEARNSSDVHLIPMTQAHELDYNPYTREATNSHAASYIIELGDRSMGSSFSGSLRVRQSARDPEFPWPTIQTEGLKWPLAQLDNNVKVLVTPALFSHENVIGRTEACRVQVGSPDFSLGIDCPQSTGANPVASQGQFGGNIRPRPRDISLYLARRSRSFELFSKSYVRTSPCDRVGQICDGRVLMDIKEMIWVVESRVPNVLTALLPHCDLTHDPLECATLAVLCILYIAGAPGITRLCRA</sequence>
<reference evidence="4 5" key="1">
    <citation type="journal article" date="2019" name="Fungal Biol. Biotechnol.">
        <title>Draft genome sequence of fastidious pathogen Ceratobasidium theobromae, which causes vascular-streak dieback in Theobroma cacao.</title>
        <authorList>
            <person name="Ali S.S."/>
            <person name="Asman A."/>
            <person name="Shao J."/>
            <person name="Firmansyah A.P."/>
            <person name="Susilo A.W."/>
            <person name="Rosmana A."/>
            <person name="McMahon P."/>
            <person name="Junaid M."/>
            <person name="Guest D."/>
            <person name="Kheng T.Y."/>
            <person name="Meinhardt L.W."/>
            <person name="Bailey B.A."/>
        </authorList>
    </citation>
    <scope>NUCLEOTIDE SEQUENCE [LARGE SCALE GENOMIC DNA]</scope>
    <source>
        <strain evidence="4 5">CT2</strain>
    </source>
</reference>
<dbReference type="InterPro" id="IPR010285">
    <property type="entry name" value="DNA_helicase_pif1-like_DEAD"/>
</dbReference>
<protein>
    <recommendedName>
        <fullName evidence="1">ATP-dependent DNA helicase</fullName>
        <ecNumber evidence="1">5.6.2.3</ecNumber>
    </recommendedName>
</protein>
<feature type="region of interest" description="Disordered" evidence="2">
    <location>
        <begin position="1"/>
        <end position="24"/>
    </location>
</feature>